<organism evidence="1">
    <name type="scientific">marine sediment metagenome</name>
    <dbReference type="NCBI Taxonomy" id="412755"/>
    <lineage>
        <taxon>unclassified sequences</taxon>
        <taxon>metagenomes</taxon>
        <taxon>ecological metagenomes</taxon>
    </lineage>
</organism>
<evidence type="ECO:0000313" key="1">
    <source>
        <dbReference type="EMBL" id="GAH89469.1"/>
    </source>
</evidence>
<sequence length="32" mass="3667">EASEASELEKRLALEKKLRGTLAEIEHAFRKI</sequence>
<reference evidence="1" key="1">
    <citation type="journal article" date="2014" name="Front. Microbiol.">
        <title>High frequency of phylogenetically diverse reductive dehalogenase-homologous genes in deep subseafloor sedimentary metagenomes.</title>
        <authorList>
            <person name="Kawai M."/>
            <person name="Futagami T."/>
            <person name="Toyoda A."/>
            <person name="Takaki Y."/>
            <person name="Nishi S."/>
            <person name="Hori S."/>
            <person name="Arai W."/>
            <person name="Tsubouchi T."/>
            <person name="Morono Y."/>
            <person name="Uchiyama I."/>
            <person name="Ito T."/>
            <person name="Fujiyama A."/>
            <person name="Inagaki F."/>
            <person name="Takami H."/>
        </authorList>
    </citation>
    <scope>NUCLEOTIDE SEQUENCE</scope>
    <source>
        <strain evidence="1">Expedition CK06-06</strain>
    </source>
</reference>
<protein>
    <submittedName>
        <fullName evidence="1">Uncharacterized protein</fullName>
    </submittedName>
</protein>
<comment type="caution">
    <text evidence="1">The sequence shown here is derived from an EMBL/GenBank/DDBJ whole genome shotgun (WGS) entry which is preliminary data.</text>
</comment>
<name>X1KH65_9ZZZZ</name>
<dbReference type="EMBL" id="BARU01036384">
    <property type="protein sequence ID" value="GAH89469.1"/>
    <property type="molecule type" value="Genomic_DNA"/>
</dbReference>
<feature type="non-terminal residue" evidence="1">
    <location>
        <position position="1"/>
    </location>
</feature>
<proteinExistence type="predicted"/>
<dbReference type="AlphaFoldDB" id="X1KH65"/>
<gene>
    <name evidence="1" type="ORF">S03H2_56818</name>
</gene>
<accession>X1KH65</accession>